<proteinExistence type="predicted"/>
<dbReference type="EMBL" id="CABT02000697">
    <property type="protein sequence ID" value="CCC05774.1"/>
    <property type="molecule type" value="Genomic_DNA"/>
</dbReference>
<sequence>MARADRLARTDELRSEREAEYREALIAALTAAASGKQGLFDHNADRRTRAAIASVIEELTGIGEDVDAMREQLGMPPFAMHQEFLKSRGPVGPQAVGERKQAQAWLVRLAADVGRTS</sequence>
<organism evidence="1 2">
    <name type="scientific">Sordaria macrospora (strain ATCC MYA-333 / DSM 997 / K(L3346) / K-hell)</name>
    <dbReference type="NCBI Taxonomy" id="771870"/>
    <lineage>
        <taxon>Eukaryota</taxon>
        <taxon>Fungi</taxon>
        <taxon>Dikarya</taxon>
        <taxon>Ascomycota</taxon>
        <taxon>Pezizomycotina</taxon>
        <taxon>Sordariomycetes</taxon>
        <taxon>Sordariomycetidae</taxon>
        <taxon>Sordariales</taxon>
        <taxon>Sordariaceae</taxon>
        <taxon>Sordaria</taxon>
    </lineage>
</organism>
<protein>
    <submittedName>
        <fullName evidence="1">WGS project CABT00000000 data, contig 2.697</fullName>
    </submittedName>
</protein>
<dbReference type="InParanoid" id="F7WD12"/>
<gene>
    <name evidence="1" type="ORF">SMAC_11417</name>
</gene>
<evidence type="ECO:0000313" key="2">
    <source>
        <dbReference type="Proteomes" id="UP000001881"/>
    </source>
</evidence>
<name>F7WD12_SORMK</name>
<reference evidence="1 2" key="1">
    <citation type="journal article" date="2010" name="PLoS Genet.">
        <title>De novo assembly of a 40 Mb eukaryotic genome from short sequence reads: Sordaria macrospora, a model organism for fungal morphogenesis.</title>
        <authorList>
            <person name="Nowrousian M."/>
            <person name="Stajich J."/>
            <person name="Chu M."/>
            <person name="Engh I."/>
            <person name="Espagne E."/>
            <person name="Halliday K."/>
            <person name="Kamerewerd J."/>
            <person name="Kempken F."/>
            <person name="Knab B."/>
            <person name="Kuo H.C."/>
            <person name="Osiewacz H.D."/>
            <person name="Poeggeler S."/>
            <person name="Read N."/>
            <person name="Seiler S."/>
            <person name="Smith K."/>
            <person name="Zickler D."/>
            <person name="Kueck U."/>
            <person name="Freitag M."/>
        </authorList>
    </citation>
    <scope>NUCLEOTIDE SEQUENCE [LARGE SCALE GENOMIC DNA]</scope>
    <source>
        <strain evidence="2">ATCC MYA-333 / DSM 997 / K(L3346) / K-hell</strain>
        <tissue evidence="1">Mycelium</tissue>
    </source>
</reference>
<dbReference type="Proteomes" id="UP000001881">
    <property type="component" value="Unassembled WGS sequence"/>
</dbReference>
<comment type="caution">
    <text evidence="1">The sequence shown here is derived from an EMBL/GenBank/DDBJ whole genome shotgun (WGS) entry which is preliminary data.</text>
</comment>
<dbReference type="HOGENOM" id="CLU_2247243_0_0_1"/>
<dbReference type="AlphaFoldDB" id="F7WD12"/>
<accession>F7WD12</accession>
<evidence type="ECO:0000313" key="1">
    <source>
        <dbReference type="EMBL" id="CCC05774.1"/>
    </source>
</evidence>
<keyword evidence="2" id="KW-1185">Reference proteome</keyword>
<dbReference type="VEuPathDB" id="FungiDB:SMAC_11417"/>